<dbReference type="GO" id="GO:0005737">
    <property type="term" value="C:cytoplasm"/>
    <property type="evidence" value="ECO:0007669"/>
    <property type="project" value="TreeGrafter"/>
</dbReference>
<gene>
    <name evidence="10" type="ORF">F7732_06415</name>
</gene>
<dbReference type="InterPro" id="IPR027417">
    <property type="entry name" value="P-loop_NTPase"/>
</dbReference>
<keyword evidence="4" id="KW-0067">ATP-binding</keyword>
<evidence type="ECO:0000259" key="9">
    <source>
        <dbReference type="PROSITE" id="PS51194"/>
    </source>
</evidence>
<organism evidence="10 11">
    <name type="scientific">Bacillus mesophilum</name>
    <dbReference type="NCBI Taxonomy" id="1071718"/>
    <lineage>
        <taxon>Bacteria</taxon>
        <taxon>Bacillati</taxon>
        <taxon>Bacillota</taxon>
        <taxon>Bacilli</taxon>
        <taxon>Bacillales</taxon>
        <taxon>Bacillaceae</taxon>
        <taxon>Bacillus</taxon>
    </lineage>
</organism>
<dbReference type="OrthoDB" id="9763310at2"/>
<dbReference type="PANTHER" id="PTHR13710:SF84">
    <property type="entry name" value="ATP-DEPENDENT DNA HELICASE RECS-RELATED"/>
    <property type="match status" value="1"/>
</dbReference>
<proteinExistence type="predicted"/>
<dbReference type="GO" id="GO:0043590">
    <property type="term" value="C:bacterial nucleoid"/>
    <property type="evidence" value="ECO:0007669"/>
    <property type="project" value="TreeGrafter"/>
</dbReference>
<evidence type="ECO:0000259" key="8">
    <source>
        <dbReference type="PROSITE" id="PS51192"/>
    </source>
</evidence>
<dbReference type="Proteomes" id="UP000441354">
    <property type="component" value="Unassembled WGS sequence"/>
</dbReference>
<evidence type="ECO:0000313" key="11">
    <source>
        <dbReference type="Proteomes" id="UP000441354"/>
    </source>
</evidence>
<evidence type="ECO:0000256" key="7">
    <source>
        <dbReference type="ARBA" id="ARBA00044550"/>
    </source>
</evidence>
<dbReference type="CDD" id="cd17920">
    <property type="entry name" value="DEXHc_RecQ"/>
    <property type="match status" value="1"/>
</dbReference>
<dbReference type="SUPFAM" id="SSF52540">
    <property type="entry name" value="P-loop containing nucleoside triphosphate hydrolases"/>
    <property type="match status" value="1"/>
</dbReference>
<dbReference type="SMART" id="SM00487">
    <property type="entry name" value="DEXDc"/>
    <property type="match status" value="1"/>
</dbReference>
<dbReference type="Pfam" id="PF16124">
    <property type="entry name" value="RecQ_Zn_bind"/>
    <property type="match status" value="1"/>
</dbReference>
<dbReference type="PROSITE" id="PS51194">
    <property type="entry name" value="HELICASE_CTER"/>
    <property type="match status" value="1"/>
</dbReference>
<dbReference type="GO" id="GO:0003677">
    <property type="term" value="F:DNA binding"/>
    <property type="evidence" value="ECO:0007669"/>
    <property type="project" value="UniProtKB-KW"/>
</dbReference>
<dbReference type="InterPro" id="IPR004589">
    <property type="entry name" value="DNA_helicase_ATP-dep_RecQ"/>
</dbReference>
<dbReference type="GO" id="GO:0006310">
    <property type="term" value="P:DNA recombination"/>
    <property type="evidence" value="ECO:0007669"/>
    <property type="project" value="InterPro"/>
</dbReference>
<dbReference type="Pfam" id="PF00270">
    <property type="entry name" value="DEAD"/>
    <property type="match status" value="1"/>
</dbReference>
<keyword evidence="1" id="KW-0547">Nucleotide-binding</keyword>
<keyword evidence="3 10" id="KW-0347">Helicase</keyword>
<dbReference type="PANTHER" id="PTHR13710">
    <property type="entry name" value="DNA HELICASE RECQ FAMILY MEMBER"/>
    <property type="match status" value="1"/>
</dbReference>
<feature type="domain" description="Helicase C-terminal" evidence="9">
    <location>
        <begin position="218"/>
        <end position="365"/>
    </location>
</feature>
<dbReference type="NCBIfam" id="TIGR00614">
    <property type="entry name" value="recQ_fam"/>
    <property type="match status" value="1"/>
</dbReference>
<keyword evidence="2" id="KW-0378">Hydrolase</keyword>
<dbReference type="Gene3D" id="3.40.50.300">
    <property type="entry name" value="P-loop containing nucleotide triphosphate hydrolases"/>
    <property type="match status" value="2"/>
</dbReference>
<dbReference type="PROSITE" id="PS51192">
    <property type="entry name" value="HELICASE_ATP_BIND_1"/>
    <property type="match status" value="1"/>
</dbReference>
<dbReference type="InterPro" id="IPR001650">
    <property type="entry name" value="Helicase_C-like"/>
</dbReference>
<name>A0A7V7RMZ2_9BACI</name>
<evidence type="ECO:0000256" key="1">
    <source>
        <dbReference type="ARBA" id="ARBA00022741"/>
    </source>
</evidence>
<dbReference type="InterPro" id="IPR014001">
    <property type="entry name" value="Helicase_ATP-bd"/>
</dbReference>
<sequence length="504" mass="57938">MMIEEVLKERFGYSHFRSGQREVITALLAGKNTLAMLPTGTGKSLCYQLPGYMLNGQVVIVSPLLSLMQDQVDQLKVNGEKSVIAINSFLSFDEKLNALRQLNTFKFIFISPEMLVSENVLARMKSLNISLFVIDEAHCISQWGHDFRPDYLKLGYIREKLGHPLTVALTATATSEVRADIIHSLSILDCEQIIYSVNRPNITIAVEHFQHYREKRDRLIELAKRLQGPGIVYFSSKKLAEQIAADLKQQGVGNVMPYHGGLEQETRMLIQQQFLHGQLDLICATSAFGMGINKENIRYVIHFHMPMQFESYVQEIGRAGRDGHPSIAYMLYSAGDEMLQHQLIEGELPDESQISLLENWLNEQKPTLQNVTEFEEELSLICGFNEIQLRLTLDYLKNCLANGNEFSVFSSKFKTFIKERLDSKKRKIEEMVNWISSEKCRRLQLLDYFEESEQQQMNDCCDHCGFSLVPFERIQAANTKSIYNEINWKERLADIMLKKREGEH</sequence>
<dbReference type="GO" id="GO:0009378">
    <property type="term" value="F:four-way junction helicase activity"/>
    <property type="evidence" value="ECO:0007669"/>
    <property type="project" value="TreeGrafter"/>
</dbReference>
<reference evidence="10 11" key="1">
    <citation type="journal article" date="2014" name="Arch. Microbiol.">
        <title>Bacillus mesophilum sp. nov., strain IITR-54T, a novel 4-chlorobiphenyl dechlorinating bacterium.</title>
        <authorList>
            <person name="Manickam N."/>
            <person name="Singh N.K."/>
            <person name="Bajaj A."/>
            <person name="Kumar R.M."/>
            <person name="Kaur G."/>
            <person name="Kaur N."/>
            <person name="Bala M."/>
            <person name="Kumar A."/>
            <person name="Mayilraj S."/>
        </authorList>
    </citation>
    <scope>NUCLEOTIDE SEQUENCE [LARGE SCALE GENOMIC DNA]</scope>
    <source>
        <strain evidence="10 11">IITR-54</strain>
    </source>
</reference>
<dbReference type="InterPro" id="IPR002464">
    <property type="entry name" value="DNA/RNA_helicase_DEAH_CS"/>
</dbReference>
<dbReference type="SMART" id="SM00490">
    <property type="entry name" value="HELICc"/>
    <property type="match status" value="1"/>
</dbReference>
<evidence type="ECO:0000256" key="2">
    <source>
        <dbReference type="ARBA" id="ARBA00022801"/>
    </source>
</evidence>
<dbReference type="GO" id="GO:0005524">
    <property type="term" value="F:ATP binding"/>
    <property type="evidence" value="ECO:0007669"/>
    <property type="project" value="UniProtKB-KW"/>
</dbReference>
<keyword evidence="11" id="KW-1185">Reference proteome</keyword>
<dbReference type="EMBL" id="WBOT01000002">
    <property type="protein sequence ID" value="KAB2333718.1"/>
    <property type="molecule type" value="Genomic_DNA"/>
</dbReference>
<evidence type="ECO:0000313" key="10">
    <source>
        <dbReference type="EMBL" id="KAB2333718.1"/>
    </source>
</evidence>
<keyword evidence="5" id="KW-0238">DNA-binding</keyword>
<dbReference type="GO" id="GO:0030894">
    <property type="term" value="C:replisome"/>
    <property type="evidence" value="ECO:0007669"/>
    <property type="project" value="TreeGrafter"/>
</dbReference>
<dbReference type="AlphaFoldDB" id="A0A7V7RMZ2"/>
<evidence type="ECO:0000256" key="6">
    <source>
        <dbReference type="ARBA" id="ARBA00044535"/>
    </source>
</evidence>
<comment type="caution">
    <text evidence="10">The sequence shown here is derived from an EMBL/GenBank/DDBJ whole genome shotgun (WGS) entry which is preliminary data.</text>
</comment>
<dbReference type="GO" id="GO:0043138">
    <property type="term" value="F:3'-5' DNA helicase activity"/>
    <property type="evidence" value="ECO:0007669"/>
    <property type="project" value="TreeGrafter"/>
</dbReference>
<accession>A0A7V7RMZ2</accession>
<dbReference type="FunFam" id="3.40.50.300:FF:001363">
    <property type="entry name" value="ATP-dependent DNA helicase RecQ"/>
    <property type="match status" value="1"/>
</dbReference>
<evidence type="ECO:0000256" key="5">
    <source>
        <dbReference type="ARBA" id="ARBA00023125"/>
    </source>
</evidence>
<evidence type="ECO:0000256" key="3">
    <source>
        <dbReference type="ARBA" id="ARBA00022806"/>
    </source>
</evidence>
<dbReference type="Pfam" id="PF00271">
    <property type="entry name" value="Helicase_C"/>
    <property type="match status" value="1"/>
</dbReference>
<dbReference type="InterPro" id="IPR011545">
    <property type="entry name" value="DEAD/DEAH_box_helicase_dom"/>
</dbReference>
<dbReference type="GO" id="GO:0006281">
    <property type="term" value="P:DNA repair"/>
    <property type="evidence" value="ECO:0007669"/>
    <property type="project" value="TreeGrafter"/>
</dbReference>
<protein>
    <recommendedName>
        <fullName evidence="6">ATP-dependent DNA helicase RecQ</fullName>
    </recommendedName>
    <alternativeName>
        <fullName evidence="7">DNA 3'-5' helicase RecQ</fullName>
    </alternativeName>
</protein>
<dbReference type="RefSeq" id="WP_151573113.1">
    <property type="nucleotide sequence ID" value="NZ_WBOT01000002.1"/>
</dbReference>
<feature type="domain" description="Helicase ATP-binding" evidence="8">
    <location>
        <begin position="24"/>
        <end position="191"/>
    </location>
</feature>
<dbReference type="InterPro" id="IPR032284">
    <property type="entry name" value="RecQ_Zn-bd"/>
</dbReference>
<dbReference type="PROSITE" id="PS00690">
    <property type="entry name" value="DEAH_ATP_HELICASE"/>
    <property type="match status" value="1"/>
</dbReference>
<dbReference type="GO" id="GO:0016787">
    <property type="term" value="F:hydrolase activity"/>
    <property type="evidence" value="ECO:0007669"/>
    <property type="project" value="UniProtKB-KW"/>
</dbReference>
<evidence type="ECO:0000256" key="4">
    <source>
        <dbReference type="ARBA" id="ARBA00022840"/>
    </source>
</evidence>